<protein>
    <submittedName>
        <fullName evidence="1">Uncharacterized protein</fullName>
    </submittedName>
</protein>
<evidence type="ECO:0000313" key="1">
    <source>
        <dbReference type="EMBL" id="WXB11278.1"/>
    </source>
</evidence>
<sequence>MRASFRKIFVCLQDEPSRASVMRTFWAPSPRTSSSSGRRLADVIRLDRAALRPDGSRTAMDALKP</sequence>
<organism evidence="1 2">
    <name type="scientific">Pendulispora albinea</name>
    <dbReference type="NCBI Taxonomy" id="2741071"/>
    <lineage>
        <taxon>Bacteria</taxon>
        <taxon>Pseudomonadati</taxon>
        <taxon>Myxococcota</taxon>
        <taxon>Myxococcia</taxon>
        <taxon>Myxococcales</taxon>
        <taxon>Sorangiineae</taxon>
        <taxon>Pendulisporaceae</taxon>
        <taxon>Pendulispora</taxon>
    </lineage>
</organism>
<gene>
    <name evidence="1" type="ORF">LZC94_25825</name>
</gene>
<proteinExistence type="predicted"/>
<name>A0ABZ2LN17_9BACT</name>
<keyword evidence="2" id="KW-1185">Reference proteome</keyword>
<evidence type="ECO:0000313" key="2">
    <source>
        <dbReference type="Proteomes" id="UP001370348"/>
    </source>
</evidence>
<dbReference type="EMBL" id="CP089984">
    <property type="protein sequence ID" value="WXB11278.1"/>
    <property type="molecule type" value="Genomic_DNA"/>
</dbReference>
<accession>A0ABZ2LN17</accession>
<dbReference type="Proteomes" id="UP001370348">
    <property type="component" value="Chromosome"/>
</dbReference>
<reference evidence="1 2" key="1">
    <citation type="submission" date="2021-12" db="EMBL/GenBank/DDBJ databases">
        <title>Discovery of the Pendulisporaceae a myxobacterial family with distinct sporulation behavior and unique specialized metabolism.</title>
        <authorList>
            <person name="Garcia R."/>
            <person name="Popoff A."/>
            <person name="Bader C.D."/>
            <person name="Loehr J."/>
            <person name="Walesch S."/>
            <person name="Walt C."/>
            <person name="Boldt J."/>
            <person name="Bunk B."/>
            <person name="Haeckl F.J.F.P.J."/>
            <person name="Gunesch A.P."/>
            <person name="Birkelbach J."/>
            <person name="Nuebel U."/>
            <person name="Pietschmann T."/>
            <person name="Bach T."/>
            <person name="Mueller R."/>
        </authorList>
    </citation>
    <scope>NUCLEOTIDE SEQUENCE [LARGE SCALE GENOMIC DNA]</scope>
    <source>
        <strain evidence="1 2">MSr11954</strain>
    </source>
</reference>
<dbReference type="RefSeq" id="WP_394820893.1">
    <property type="nucleotide sequence ID" value="NZ_CP089984.1"/>
</dbReference>